<dbReference type="GO" id="GO:0016209">
    <property type="term" value="F:antioxidant activity"/>
    <property type="evidence" value="ECO:0007669"/>
    <property type="project" value="InterPro"/>
</dbReference>
<dbReference type="InterPro" id="IPR013766">
    <property type="entry name" value="Thioredoxin_domain"/>
</dbReference>
<sequence length="181" mass="20308">MLLDTPLCEFGWKAPDFTLQDPAGNSYTLSEQLGDKGLLVMFICNHCPYVQQIAAQLAKDTSLLMDEGVKVLAVMSNDYQMFEEDSPVNMKRFARKYGFAFPYLVDENQQVGQQYDAVCTPDFFGFNAQGALQYRGRFDNQGMSGSDTRVPELLNAMRQIAETGQGPKQQSPSMGCSIKWR</sequence>
<dbReference type="Gene3D" id="3.40.30.10">
    <property type="entry name" value="Glutaredoxin"/>
    <property type="match status" value="1"/>
</dbReference>
<dbReference type="SUPFAM" id="SSF52833">
    <property type="entry name" value="Thioredoxin-like"/>
    <property type="match status" value="1"/>
</dbReference>
<dbReference type="Pfam" id="PF00578">
    <property type="entry name" value="AhpC-TSA"/>
    <property type="match status" value="1"/>
</dbReference>
<organism evidence="3 4">
    <name type="scientific">Pelagibaculum spongiae</name>
    <dbReference type="NCBI Taxonomy" id="2080658"/>
    <lineage>
        <taxon>Bacteria</taxon>
        <taxon>Pseudomonadati</taxon>
        <taxon>Pseudomonadota</taxon>
        <taxon>Gammaproteobacteria</taxon>
        <taxon>Oceanospirillales</taxon>
        <taxon>Pelagibaculum</taxon>
    </lineage>
</organism>
<dbReference type="Proteomes" id="UP000244906">
    <property type="component" value="Unassembled WGS sequence"/>
</dbReference>
<evidence type="ECO:0000259" key="2">
    <source>
        <dbReference type="PROSITE" id="PS51352"/>
    </source>
</evidence>
<proteinExistence type="predicted"/>
<feature type="domain" description="Thioredoxin" evidence="2">
    <location>
        <begin position="8"/>
        <end position="162"/>
    </location>
</feature>
<dbReference type="InterPro" id="IPR000866">
    <property type="entry name" value="AhpC/TSA"/>
</dbReference>
<dbReference type="OrthoDB" id="9809746at2"/>
<dbReference type="InterPro" id="IPR036249">
    <property type="entry name" value="Thioredoxin-like_sf"/>
</dbReference>
<gene>
    <name evidence="3" type="ORF">DC094_21355</name>
</gene>
<comment type="caution">
    <text evidence="3">The sequence shown here is derived from an EMBL/GenBank/DDBJ whole genome shotgun (WGS) entry which is preliminary data.</text>
</comment>
<evidence type="ECO:0000256" key="1">
    <source>
        <dbReference type="SAM" id="MobiDB-lite"/>
    </source>
</evidence>
<dbReference type="GO" id="GO:0016491">
    <property type="term" value="F:oxidoreductase activity"/>
    <property type="evidence" value="ECO:0007669"/>
    <property type="project" value="InterPro"/>
</dbReference>
<dbReference type="CDD" id="cd02969">
    <property type="entry name" value="PRX_like1"/>
    <property type="match status" value="1"/>
</dbReference>
<name>A0A2V1GRR4_9GAMM</name>
<dbReference type="InterPro" id="IPR047262">
    <property type="entry name" value="PRX-like1"/>
</dbReference>
<keyword evidence="4" id="KW-1185">Reference proteome</keyword>
<dbReference type="AlphaFoldDB" id="A0A2V1GRR4"/>
<dbReference type="EMBL" id="QDDL01000016">
    <property type="protein sequence ID" value="PVZ63457.1"/>
    <property type="molecule type" value="Genomic_DNA"/>
</dbReference>
<evidence type="ECO:0000313" key="3">
    <source>
        <dbReference type="EMBL" id="PVZ63457.1"/>
    </source>
</evidence>
<evidence type="ECO:0000313" key="4">
    <source>
        <dbReference type="Proteomes" id="UP000244906"/>
    </source>
</evidence>
<reference evidence="3 4" key="1">
    <citation type="submission" date="2018-04" db="EMBL/GenBank/DDBJ databases">
        <title>Thalassorhabdus spongiae gen. nov., sp. nov., isolated from a marine sponge in South-West Iceland.</title>
        <authorList>
            <person name="Knobloch S."/>
            <person name="Daussin A."/>
            <person name="Johannsson R."/>
            <person name="Marteinsson V.T."/>
        </authorList>
    </citation>
    <scope>NUCLEOTIDE SEQUENCE [LARGE SCALE GENOMIC DNA]</scope>
    <source>
        <strain evidence="3 4">Hp12</strain>
    </source>
</reference>
<dbReference type="RefSeq" id="WP_116689151.1">
    <property type="nucleotide sequence ID" value="NZ_CAWNYD010000016.1"/>
</dbReference>
<dbReference type="PROSITE" id="PS51352">
    <property type="entry name" value="THIOREDOXIN_2"/>
    <property type="match status" value="1"/>
</dbReference>
<dbReference type="PANTHER" id="PTHR43640:SF1">
    <property type="entry name" value="THIOREDOXIN-DEPENDENT PEROXIREDOXIN"/>
    <property type="match status" value="1"/>
</dbReference>
<protein>
    <submittedName>
        <fullName evidence="3">Thioredoxin family protein</fullName>
    </submittedName>
</protein>
<feature type="region of interest" description="Disordered" evidence="1">
    <location>
        <begin position="162"/>
        <end position="181"/>
    </location>
</feature>
<dbReference type="PANTHER" id="PTHR43640">
    <property type="entry name" value="OS07G0260300 PROTEIN"/>
    <property type="match status" value="1"/>
</dbReference>
<accession>A0A2V1GRR4</accession>